<evidence type="ECO:0000256" key="1">
    <source>
        <dbReference type="SAM" id="MobiDB-lite"/>
    </source>
</evidence>
<proteinExistence type="predicted"/>
<dbReference type="EMBL" id="JAINDJ010000006">
    <property type="protein sequence ID" value="KAG9443889.1"/>
    <property type="molecule type" value="Genomic_DNA"/>
</dbReference>
<reference evidence="3 4" key="1">
    <citation type="submission" date="2021-07" db="EMBL/GenBank/DDBJ databases">
        <title>The Aristolochia fimbriata genome: insights into angiosperm evolution, floral development and chemical biosynthesis.</title>
        <authorList>
            <person name="Jiao Y."/>
        </authorList>
    </citation>
    <scope>NUCLEOTIDE SEQUENCE [LARGE SCALE GENOMIC DNA]</scope>
    <source>
        <strain evidence="3">IBCAS-2021</strain>
        <tissue evidence="3">Leaf</tissue>
    </source>
</reference>
<evidence type="ECO:0000313" key="4">
    <source>
        <dbReference type="Proteomes" id="UP000825729"/>
    </source>
</evidence>
<evidence type="ECO:0000256" key="2">
    <source>
        <dbReference type="SAM" id="Phobius"/>
    </source>
</evidence>
<feature type="compositionally biased region" description="Acidic residues" evidence="1">
    <location>
        <begin position="1"/>
        <end position="17"/>
    </location>
</feature>
<feature type="compositionally biased region" description="Basic residues" evidence="1">
    <location>
        <begin position="20"/>
        <end position="46"/>
    </location>
</feature>
<name>A0AAV7E6S9_ARIFI</name>
<gene>
    <name evidence="3" type="ORF">H6P81_015229</name>
</gene>
<keyword evidence="2" id="KW-0472">Membrane</keyword>
<feature type="transmembrane region" description="Helical" evidence="2">
    <location>
        <begin position="147"/>
        <end position="168"/>
    </location>
</feature>
<accession>A0AAV7E6S9</accession>
<protein>
    <submittedName>
        <fullName evidence="3">Uncharacterized protein</fullName>
    </submittedName>
</protein>
<keyword evidence="2" id="KW-0812">Transmembrane</keyword>
<keyword evidence="4" id="KW-1185">Reference proteome</keyword>
<comment type="caution">
    <text evidence="3">The sequence shown here is derived from an EMBL/GenBank/DDBJ whole genome shotgun (WGS) entry which is preliminary data.</text>
</comment>
<dbReference type="AlphaFoldDB" id="A0AAV7E6S9"/>
<keyword evidence="2" id="KW-1133">Transmembrane helix</keyword>
<sequence length="180" mass="21204">MKQEEEKEEEDDDDDDDEKKKRKKRRKKKNKKRKKRRKKKKKKKKRLEQSGKKGAAILEAAPLLALLISTFLLKPLYRVSGAQIHHENITLLPDLDFISKWVKREERGALVELALATPPWMQNDRDTSFQYLMASETRQDEKEISSAITWCLILSLYHAVQLFFFLPASNSSTRRGDRNY</sequence>
<dbReference type="Proteomes" id="UP000825729">
    <property type="component" value="Unassembled WGS sequence"/>
</dbReference>
<feature type="transmembrane region" description="Helical" evidence="2">
    <location>
        <begin position="54"/>
        <end position="73"/>
    </location>
</feature>
<evidence type="ECO:0000313" key="3">
    <source>
        <dbReference type="EMBL" id="KAG9443889.1"/>
    </source>
</evidence>
<feature type="region of interest" description="Disordered" evidence="1">
    <location>
        <begin position="1"/>
        <end position="51"/>
    </location>
</feature>
<organism evidence="3 4">
    <name type="scientific">Aristolochia fimbriata</name>
    <name type="common">White veined hardy Dutchman's pipe vine</name>
    <dbReference type="NCBI Taxonomy" id="158543"/>
    <lineage>
        <taxon>Eukaryota</taxon>
        <taxon>Viridiplantae</taxon>
        <taxon>Streptophyta</taxon>
        <taxon>Embryophyta</taxon>
        <taxon>Tracheophyta</taxon>
        <taxon>Spermatophyta</taxon>
        <taxon>Magnoliopsida</taxon>
        <taxon>Magnoliidae</taxon>
        <taxon>Piperales</taxon>
        <taxon>Aristolochiaceae</taxon>
        <taxon>Aristolochia</taxon>
    </lineage>
</organism>